<evidence type="ECO:0000256" key="1">
    <source>
        <dbReference type="PROSITE-ProRule" id="PRU00169"/>
    </source>
</evidence>
<name>A0AB39RMM3_9ACTN</name>
<reference evidence="3" key="1">
    <citation type="submission" date="2024-07" db="EMBL/GenBank/DDBJ databases">
        <authorList>
            <person name="Yu S.T."/>
        </authorList>
    </citation>
    <scope>NUCLEOTIDE SEQUENCE</scope>
    <source>
        <strain evidence="3">R41</strain>
    </source>
</reference>
<feature type="modified residue" description="4-aspartylphosphate" evidence="1">
    <location>
        <position position="515"/>
    </location>
</feature>
<dbReference type="PANTHER" id="PTHR22674">
    <property type="entry name" value="NTPASE, KAP FAMILY P-LOOP DOMAIN-CONTAINING 1"/>
    <property type="match status" value="1"/>
</dbReference>
<dbReference type="SUPFAM" id="SSF52172">
    <property type="entry name" value="CheY-like"/>
    <property type="match status" value="1"/>
</dbReference>
<feature type="domain" description="Response regulatory" evidence="2">
    <location>
        <begin position="466"/>
        <end position="583"/>
    </location>
</feature>
<dbReference type="InterPro" id="IPR011646">
    <property type="entry name" value="KAP_P-loop"/>
</dbReference>
<dbReference type="SUPFAM" id="SSF52540">
    <property type="entry name" value="P-loop containing nucleoside triphosphate hydrolases"/>
    <property type="match status" value="1"/>
</dbReference>
<dbReference type="EMBL" id="CP163443">
    <property type="protein sequence ID" value="XDQ55743.1"/>
    <property type="molecule type" value="Genomic_DNA"/>
</dbReference>
<keyword evidence="1" id="KW-0597">Phosphoprotein</keyword>
<dbReference type="PANTHER" id="PTHR22674:SF6">
    <property type="entry name" value="NTPASE KAP FAMILY P-LOOP DOMAIN-CONTAINING PROTEIN 1"/>
    <property type="match status" value="1"/>
</dbReference>
<dbReference type="RefSeq" id="WP_369248877.1">
    <property type="nucleotide sequence ID" value="NZ_CP163443.1"/>
</dbReference>
<accession>A0AB39RMM3</accession>
<dbReference type="PROSITE" id="PS50110">
    <property type="entry name" value="RESPONSE_REGULATORY"/>
    <property type="match status" value="1"/>
</dbReference>
<dbReference type="AlphaFoldDB" id="A0AB39RMM3"/>
<evidence type="ECO:0000313" key="3">
    <source>
        <dbReference type="EMBL" id="XDQ55743.1"/>
    </source>
</evidence>
<dbReference type="CDD" id="cd00156">
    <property type="entry name" value="REC"/>
    <property type="match status" value="1"/>
</dbReference>
<dbReference type="GO" id="GO:0000160">
    <property type="term" value="P:phosphorelay signal transduction system"/>
    <property type="evidence" value="ECO:0007669"/>
    <property type="project" value="InterPro"/>
</dbReference>
<sequence length="584" mass="64326">MEFSLLNDEPVMEPGEDRLGTERAAHELAKLLYDSRAATPFTLAVDAGWGMGKSTLMRLVDAELRKKYDVPTLWYNAWTSTGADALEGLIKSVLAKFDTRLLRRAAQRVSEQRAVIGVARAALTLLAGPLGAAGLVDRLWRDLSVDAQSRNAMRDELRKLATQWAESTPYEPRKMLVVFVDDLDRCSEETILAVCEAVKVYLDVPGLAFVVGCDRSALGPSGLLRDLSPAGSAFMEKIFQTSYRVPVPGVDKVKEYVGHCAERSGIQDLLTESLVDLIAAHSSRNPRRIKRLINGFGLESALNLVWKGFSSGTVIRVLLLQQLYPDFYRTLLAREGADVHAIHEFLRYRTARQVLSRPSVRPADGTWEAAANCLAAYDLDAPDRELPGVWGTRLAELEGYVPTGFPELARDQNFVALVDELVVLAELDDLVERLQQGVPGVAAARSEEPPAAGTSGSAAPSYAGKHVLWIDDHPDGNAAFVERLESQGAKVWPATDRERAEHVLGVTRIDLLISDVQRGLDRDAGITDLQDWRDRDRYKGPAVFFTSRITPNREARSRELGAWVATSPPMLFQYIGAALEPADP</sequence>
<gene>
    <name evidence="3" type="ORF">AB5J53_30805</name>
</gene>
<dbReference type="InterPro" id="IPR011006">
    <property type="entry name" value="CheY-like_superfamily"/>
</dbReference>
<protein>
    <submittedName>
        <fullName evidence="3">P-loop NTPase fold protein</fullName>
    </submittedName>
</protein>
<dbReference type="InterPro" id="IPR052754">
    <property type="entry name" value="NTPase_KAP_P-loop"/>
</dbReference>
<proteinExistence type="predicted"/>
<dbReference type="InterPro" id="IPR001789">
    <property type="entry name" value="Sig_transdc_resp-reg_receiver"/>
</dbReference>
<evidence type="ECO:0000259" key="2">
    <source>
        <dbReference type="PROSITE" id="PS50110"/>
    </source>
</evidence>
<dbReference type="Pfam" id="PF07693">
    <property type="entry name" value="KAP_NTPase"/>
    <property type="match status" value="1"/>
</dbReference>
<dbReference type="InterPro" id="IPR027417">
    <property type="entry name" value="P-loop_NTPase"/>
</dbReference>
<organism evidence="3">
    <name type="scientific">Streptomyces sp. R41</name>
    <dbReference type="NCBI Taxonomy" id="3238632"/>
    <lineage>
        <taxon>Bacteria</taxon>
        <taxon>Bacillati</taxon>
        <taxon>Actinomycetota</taxon>
        <taxon>Actinomycetes</taxon>
        <taxon>Kitasatosporales</taxon>
        <taxon>Streptomycetaceae</taxon>
        <taxon>Streptomyces</taxon>
    </lineage>
</organism>
<dbReference type="Gene3D" id="3.40.50.2300">
    <property type="match status" value="1"/>
</dbReference>